<gene>
    <name evidence="4" type="ORF">DIABBA_LOCUS4194</name>
</gene>
<evidence type="ECO:0000256" key="1">
    <source>
        <dbReference type="ARBA" id="ARBA00022614"/>
    </source>
</evidence>
<dbReference type="GO" id="GO:0005615">
    <property type="term" value="C:extracellular space"/>
    <property type="evidence" value="ECO:0007669"/>
    <property type="project" value="TreeGrafter"/>
</dbReference>
<dbReference type="Pfam" id="PF13855">
    <property type="entry name" value="LRR_8"/>
    <property type="match status" value="2"/>
</dbReference>
<dbReference type="OrthoDB" id="2013775at2759"/>
<evidence type="ECO:0000256" key="2">
    <source>
        <dbReference type="ARBA" id="ARBA00022729"/>
    </source>
</evidence>
<dbReference type="Proteomes" id="UP001153709">
    <property type="component" value="Chromosome 2"/>
</dbReference>
<dbReference type="AlphaFoldDB" id="A0A9N9SXZ1"/>
<dbReference type="SUPFAM" id="SSF52058">
    <property type="entry name" value="L domain-like"/>
    <property type="match status" value="1"/>
</dbReference>
<keyword evidence="1" id="KW-0433">Leucine-rich repeat</keyword>
<sequence length="384" mass="43512">MDTLLLNSISSPIILDKTVKINKLIIQLTGTVDERFISSVFLKNLTIIDSHIELLKNNCFVDLPLLKSLNFINTTIDVSEDNIFNGLMSLTYLDASQIFQNKTLLKEYTFQDMRNLEVLNIFNSALETIENNAFVGLSKLQQLHLEGNKISSINQALFQPLTIKTLNLSRNKLTVVNLTAITNDLPNLLALNLSSSSIKIVQTSNSGSPNTVKYLDLSNNYITNLDSQTFTLFKDLVELHLHSNELSTFGYETFIYTKNLQKLRLDNNKISSLRAGVLDGLEQLSFLNISDNKNLFYENNLVPFRTLRNLCTFYVDNTSLRRSIIDVTTFRKTFPSLSTIGINNNQFACIDLLNIMIYLDDCNINYTPYNPKIDVTNLNGLTCI</sequence>
<dbReference type="InterPro" id="IPR001611">
    <property type="entry name" value="Leu-rich_rpt"/>
</dbReference>
<dbReference type="InterPro" id="IPR050328">
    <property type="entry name" value="Dev_Immune_Receptor"/>
</dbReference>
<dbReference type="GO" id="GO:0031012">
    <property type="term" value="C:extracellular matrix"/>
    <property type="evidence" value="ECO:0007669"/>
    <property type="project" value="TreeGrafter"/>
</dbReference>
<dbReference type="PANTHER" id="PTHR24373">
    <property type="entry name" value="SLIT RELATED LEUCINE-RICH REPEAT NEURONAL PROTEIN"/>
    <property type="match status" value="1"/>
</dbReference>
<accession>A0A9N9SXZ1</accession>
<dbReference type="InterPro" id="IPR003591">
    <property type="entry name" value="Leu-rich_rpt_typical-subtyp"/>
</dbReference>
<dbReference type="EMBL" id="OU898277">
    <property type="protein sequence ID" value="CAG9830496.1"/>
    <property type="molecule type" value="Genomic_DNA"/>
</dbReference>
<name>A0A9N9SXZ1_DIABA</name>
<evidence type="ECO:0000313" key="4">
    <source>
        <dbReference type="EMBL" id="CAG9830496.1"/>
    </source>
</evidence>
<proteinExistence type="predicted"/>
<organism evidence="4 5">
    <name type="scientific">Diabrotica balteata</name>
    <name type="common">Banded cucumber beetle</name>
    <dbReference type="NCBI Taxonomy" id="107213"/>
    <lineage>
        <taxon>Eukaryota</taxon>
        <taxon>Metazoa</taxon>
        <taxon>Ecdysozoa</taxon>
        <taxon>Arthropoda</taxon>
        <taxon>Hexapoda</taxon>
        <taxon>Insecta</taxon>
        <taxon>Pterygota</taxon>
        <taxon>Neoptera</taxon>
        <taxon>Endopterygota</taxon>
        <taxon>Coleoptera</taxon>
        <taxon>Polyphaga</taxon>
        <taxon>Cucujiformia</taxon>
        <taxon>Chrysomeloidea</taxon>
        <taxon>Chrysomelidae</taxon>
        <taxon>Galerucinae</taxon>
        <taxon>Diabroticina</taxon>
        <taxon>Diabroticites</taxon>
        <taxon>Diabrotica</taxon>
    </lineage>
</organism>
<reference evidence="4" key="1">
    <citation type="submission" date="2022-01" db="EMBL/GenBank/DDBJ databases">
        <authorList>
            <person name="King R."/>
        </authorList>
    </citation>
    <scope>NUCLEOTIDE SEQUENCE</scope>
</reference>
<dbReference type="SMART" id="SM00369">
    <property type="entry name" value="LRR_TYP"/>
    <property type="match status" value="7"/>
</dbReference>
<keyword evidence="2" id="KW-0732">Signal</keyword>
<evidence type="ECO:0000256" key="3">
    <source>
        <dbReference type="ARBA" id="ARBA00022737"/>
    </source>
</evidence>
<keyword evidence="5" id="KW-1185">Reference proteome</keyword>
<dbReference type="PANTHER" id="PTHR24373:SF378">
    <property type="entry name" value="FI03225P-RELATED"/>
    <property type="match status" value="1"/>
</dbReference>
<dbReference type="Gene3D" id="3.80.10.10">
    <property type="entry name" value="Ribonuclease Inhibitor"/>
    <property type="match status" value="2"/>
</dbReference>
<evidence type="ECO:0008006" key="6">
    <source>
        <dbReference type="Google" id="ProtNLM"/>
    </source>
</evidence>
<dbReference type="InterPro" id="IPR032675">
    <property type="entry name" value="LRR_dom_sf"/>
</dbReference>
<protein>
    <recommendedName>
        <fullName evidence="6">Chaoptin</fullName>
    </recommendedName>
</protein>
<keyword evidence="3" id="KW-0677">Repeat</keyword>
<evidence type="ECO:0000313" key="5">
    <source>
        <dbReference type="Proteomes" id="UP001153709"/>
    </source>
</evidence>